<dbReference type="HOGENOM" id="CLU_2994147_0_0_6"/>
<organism evidence="1 2">
    <name type="scientific">SAR86 cluster bacterium SAR86A</name>
    <dbReference type="NCBI Taxonomy" id="1123866"/>
    <lineage>
        <taxon>Bacteria</taxon>
        <taxon>Pseudomonadati</taxon>
        <taxon>Pseudomonadota</taxon>
        <taxon>Gammaproteobacteria</taxon>
        <taxon>SAR86 cluster</taxon>
    </lineage>
</organism>
<protein>
    <submittedName>
        <fullName evidence="1">Uncharacterized protein</fullName>
    </submittedName>
</protein>
<dbReference type="EMBL" id="JH611156">
    <property type="protein sequence ID" value="EJP72254.1"/>
    <property type="molecule type" value="Genomic_DNA"/>
</dbReference>
<name>J4KS83_9GAMM</name>
<dbReference type="AlphaFoldDB" id="J4KS83"/>
<proteinExistence type="predicted"/>
<reference evidence="1 2" key="1">
    <citation type="journal article" date="2012" name="ISME J.">
        <title>Genomic insights to SAR86, an abundant and uncultivated marine bacterial lineage.</title>
        <authorList>
            <person name="Dupont C.L."/>
            <person name="Rusch D.B."/>
            <person name="Yooseph S."/>
            <person name="Lombardo M.J."/>
            <person name="Richter R.A."/>
            <person name="Valas R."/>
            <person name="Novotny M."/>
            <person name="Yee-Greenbaum J."/>
            <person name="Selengut J.D."/>
            <person name="Haft D.H."/>
            <person name="Halpern A.L."/>
            <person name="Lasken R.S."/>
            <person name="Nealson K."/>
            <person name="Friedman R."/>
            <person name="Venter J.C."/>
        </authorList>
    </citation>
    <scope>NUCLEOTIDE SEQUENCE [LARGE SCALE GENOMIC DNA]</scope>
</reference>
<evidence type="ECO:0000313" key="1">
    <source>
        <dbReference type="EMBL" id="EJP72254.1"/>
    </source>
</evidence>
<sequence>MNCPACFWMNRVKGIKFPGMPGFLLNTATDTLLKKILMFTEIYKNHIRLWKEMVWVT</sequence>
<gene>
    <name evidence="1" type="ORF">NT01SARS_0752</name>
</gene>
<dbReference type="Proteomes" id="UP000010305">
    <property type="component" value="Unassembled WGS sequence"/>
</dbReference>
<accession>J4KS83</accession>
<evidence type="ECO:0000313" key="2">
    <source>
        <dbReference type="Proteomes" id="UP000010305"/>
    </source>
</evidence>
<dbReference type="STRING" id="1123866.NT01SARS_0752"/>